<organism evidence="1 2">
    <name type="scientific">Sphingomonas xinjiangensis</name>
    <dbReference type="NCBI Taxonomy" id="643568"/>
    <lineage>
        <taxon>Bacteria</taxon>
        <taxon>Pseudomonadati</taxon>
        <taxon>Pseudomonadota</taxon>
        <taxon>Alphaproteobacteria</taxon>
        <taxon>Sphingomonadales</taxon>
        <taxon>Sphingomonadaceae</taxon>
        <taxon>Sphingomonas</taxon>
    </lineage>
</organism>
<protein>
    <submittedName>
        <fullName evidence="1">Uncharacterized protein</fullName>
    </submittedName>
</protein>
<keyword evidence="2" id="KW-1185">Reference proteome</keyword>
<evidence type="ECO:0000313" key="2">
    <source>
        <dbReference type="Proteomes" id="UP000527143"/>
    </source>
</evidence>
<reference evidence="1 2" key="1">
    <citation type="submission" date="2020-08" db="EMBL/GenBank/DDBJ databases">
        <title>Genomic Encyclopedia of Type Strains, Phase IV (KMG-IV): sequencing the most valuable type-strain genomes for metagenomic binning, comparative biology and taxonomic classification.</title>
        <authorList>
            <person name="Goeker M."/>
        </authorList>
    </citation>
    <scope>NUCLEOTIDE SEQUENCE [LARGE SCALE GENOMIC DNA]</scope>
    <source>
        <strain evidence="1 2">DSM 26736</strain>
    </source>
</reference>
<evidence type="ECO:0000313" key="1">
    <source>
        <dbReference type="EMBL" id="MBB5712035.1"/>
    </source>
</evidence>
<dbReference type="RefSeq" id="WP_184089917.1">
    <property type="nucleotide sequence ID" value="NZ_JACIJF010000012.1"/>
</dbReference>
<name>A0A840YI06_9SPHN</name>
<accession>A0A840YI06</accession>
<gene>
    <name evidence="1" type="ORF">FHT02_003291</name>
</gene>
<proteinExistence type="predicted"/>
<sequence>MDEDQDLSADQLTELHFLAALTDELMRVLWQSGALSRAQLNEIEEAAAKRVGSVPRPW</sequence>
<dbReference type="AlphaFoldDB" id="A0A840YI06"/>
<comment type="caution">
    <text evidence="1">The sequence shown here is derived from an EMBL/GenBank/DDBJ whole genome shotgun (WGS) entry which is preliminary data.</text>
</comment>
<dbReference type="Proteomes" id="UP000527143">
    <property type="component" value="Unassembled WGS sequence"/>
</dbReference>
<dbReference type="EMBL" id="JACIJF010000012">
    <property type="protein sequence ID" value="MBB5712035.1"/>
    <property type="molecule type" value="Genomic_DNA"/>
</dbReference>